<dbReference type="InterPro" id="IPR036554">
    <property type="entry name" value="GHMP_kinase_C_sf"/>
</dbReference>
<dbReference type="GO" id="GO:0004335">
    <property type="term" value="F:galactokinase activity"/>
    <property type="evidence" value="ECO:0007669"/>
    <property type="project" value="UniProtKB-UniRule"/>
</dbReference>
<feature type="active site" description="Proton acceptor" evidence="11">
    <location>
        <position position="179"/>
    </location>
</feature>
<dbReference type="InterPro" id="IPR006204">
    <property type="entry name" value="GHMP_kinase_N_dom"/>
</dbReference>
<feature type="binding site" evidence="11">
    <location>
        <position position="133"/>
    </location>
    <ligand>
        <name>Mg(2+)</name>
        <dbReference type="ChEBI" id="CHEBI:18420"/>
    </ligand>
</feature>
<dbReference type="PANTHER" id="PTHR10457:SF7">
    <property type="entry name" value="GALACTOKINASE-RELATED"/>
    <property type="match status" value="1"/>
</dbReference>
<dbReference type="PROSITE" id="PS00106">
    <property type="entry name" value="GALACTOKINASE"/>
    <property type="match status" value="1"/>
</dbReference>
<dbReference type="GO" id="GO:0006012">
    <property type="term" value="P:galactose metabolic process"/>
    <property type="evidence" value="ECO:0007669"/>
    <property type="project" value="UniProtKB-UniRule"/>
</dbReference>
<dbReference type="UniPathway" id="UPA00214"/>
<feature type="binding site" evidence="11">
    <location>
        <begin position="127"/>
        <end position="133"/>
    </location>
    <ligand>
        <name>ATP</name>
        <dbReference type="ChEBI" id="CHEBI:30616"/>
    </ligand>
</feature>
<dbReference type="PANTHER" id="PTHR10457">
    <property type="entry name" value="MEVALONATE KINASE/GALACTOKINASE"/>
    <property type="match status" value="1"/>
</dbReference>
<dbReference type="InterPro" id="IPR006206">
    <property type="entry name" value="Mevalonate/galactokinase"/>
</dbReference>
<comment type="pathway">
    <text evidence="11">Carbohydrate metabolism; galactose metabolism.</text>
</comment>
<comment type="catalytic activity">
    <reaction evidence="11">
        <text>alpha-D-galactose + ATP = alpha-D-galactose 1-phosphate + ADP + H(+)</text>
        <dbReference type="Rhea" id="RHEA:13553"/>
        <dbReference type="ChEBI" id="CHEBI:15378"/>
        <dbReference type="ChEBI" id="CHEBI:28061"/>
        <dbReference type="ChEBI" id="CHEBI:30616"/>
        <dbReference type="ChEBI" id="CHEBI:58336"/>
        <dbReference type="ChEBI" id="CHEBI:456216"/>
        <dbReference type="EC" id="2.7.1.6"/>
    </reaction>
</comment>
<evidence type="ECO:0000256" key="2">
    <source>
        <dbReference type="ARBA" id="ARBA00022490"/>
    </source>
</evidence>
<gene>
    <name evidence="11" type="primary">galK</name>
    <name evidence="16" type="ORF">ENQ20_20790</name>
</gene>
<feature type="site" description="Transition state stabilizer" evidence="11">
    <location>
        <position position="33"/>
    </location>
</feature>
<keyword evidence="8 11" id="KW-0460">Magnesium</keyword>
<evidence type="ECO:0000256" key="5">
    <source>
        <dbReference type="ARBA" id="ARBA00022741"/>
    </source>
</evidence>
<comment type="subcellular location">
    <subcellularLocation>
        <location evidence="11">Cytoplasm</location>
    </subcellularLocation>
</comment>
<evidence type="ECO:0000256" key="1">
    <source>
        <dbReference type="ARBA" id="ARBA00006566"/>
    </source>
</evidence>
<keyword evidence="5 11" id="KW-0547">Nucleotide-binding</keyword>
<dbReference type="InterPro" id="IPR019741">
    <property type="entry name" value="Galactokinase_CS"/>
</dbReference>
<evidence type="ECO:0000256" key="6">
    <source>
        <dbReference type="ARBA" id="ARBA00022777"/>
    </source>
</evidence>
<dbReference type="GO" id="GO:0000287">
    <property type="term" value="F:magnesium ion binding"/>
    <property type="evidence" value="ECO:0007669"/>
    <property type="project" value="UniProtKB-UniRule"/>
</dbReference>
<dbReference type="HAMAP" id="MF_00246">
    <property type="entry name" value="Galactokinase"/>
    <property type="match status" value="1"/>
</dbReference>
<dbReference type="InterPro" id="IPR006203">
    <property type="entry name" value="GHMP_knse_ATP-bd_CS"/>
</dbReference>
<protein>
    <recommendedName>
        <fullName evidence="11 12">Galactokinase</fullName>
        <ecNumber evidence="11 12">2.7.1.6</ecNumber>
    </recommendedName>
    <alternativeName>
        <fullName evidence="11">Galactose kinase</fullName>
    </alternativeName>
</protein>
<dbReference type="InterPro" id="IPR013750">
    <property type="entry name" value="GHMP_kinase_C_dom"/>
</dbReference>
<keyword evidence="6 11" id="KW-0418">Kinase</keyword>
<evidence type="ECO:0000256" key="10">
    <source>
        <dbReference type="ARBA" id="ARBA00023277"/>
    </source>
</evidence>
<dbReference type="PRINTS" id="PR00959">
    <property type="entry name" value="MEVGALKINASE"/>
</dbReference>
<feature type="binding site" evidence="11">
    <location>
        <position position="228"/>
    </location>
    <ligand>
        <name>substrate</name>
    </ligand>
</feature>
<dbReference type="Gene3D" id="3.30.230.10">
    <property type="match status" value="1"/>
</dbReference>
<evidence type="ECO:0000256" key="9">
    <source>
        <dbReference type="ARBA" id="ARBA00023144"/>
    </source>
</evidence>
<evidence type="ECO:0000259" key="15">
    <source>
        <dbReference type="Pfam" id="PF10509"/>
    </source>
</evidence>
<dbReference type="Pfam" id="PF00288">
    <property type="entry name" value="GHMP_kinases_N"/>
    <property type="match status" value="1"/>
</dbReference>
<evidence type="ECO:0000256" key="3">
    <source>
        <dbReference type="ARBA" id="ARBA00022679"/>
    </source>
</evidence>
<reference evidence="16" key="1">
    <citation type="journal article" date="2020" name="mSystems">
        <title>Genome- and Community-Level Interaction Insights into Carbon Utilization and Element Cycling Functions of Hydrothermarchaeota in Hydrothermal Sediment.</title>
        <authorList>
            <person name="Zhou Z."/>
            <person name="Liu Y."/>
            <person name="Xu W."/>
            <person name="Pan J."/>
            <person name="Luo Z.H."/>
            <person name="Li M."/>
        </authorList>
    </citation>
    <scope>NUCLEOTIDE SEQUENCE [LARGE SCALE GENOMIC DNA]</scope>
    <source>
        <strain evidence="16">SpSt-289</strain>
    </source>
</reference>
<evidence type="ECO:0000256" key="4">
    <source>
        <dbReference type="ARBA" id="ARBA00022723"/>
    </source>
</evidence>
<feature type="binding site" evidence="11">
    <location>
        <begin position="39"/>
        <end position="42"/>
    </location>
    <ligand>
        <name>substrate</name>
    </ligand>
</feature>
<dbReference type="FunFam" id="3.30.70.890:FF:000001">
    <property type="entry name" value="Galactokinase"/>
    <property type="match status" value="1"/>
</dbReference>
<feature type="domain" description="Galactokinase N-terminal" evidence="15">
    <location>
        <begin position="15"/>
        <end position="63"/>
    </location>
</feature>
<comment type="function">
    <text evidence="11">Catalyzes the transfer of the gamma-phosphate of ATP to D-galactose to form alpha-D-galactose-1-phosphate (Gal-1-P).</text>
</comment>
<comment type="similarity">
    <text evidence="1 11">Belongs to the GHMP kinase family. GalK subfamily.</text>
</comment>
<dbReference type="PIRSF" id="PIRSF000530">
    <property type="entry name" value="Galactokinase"/>
    <property type="match status" value="1"/>
</dbReference>
<organism evidence="16">
    <name type="scientific">Caldilinea aerophila</name>
    <dbReference type="NCBI Taxonomy" id="133453"/>
    <lineage>
        <taxon>Bacteria</taxon>
        <taxon>Bacillati</taxon>
        <taxon>Chloroflexota</taxon>
        <taxon>Caldilineae</taxon>
        <taxon>Caldilineales</taxon>
        <taxon>Caldilineaceae</taxon>
        <taxon>Caldilinea</taxon>
    </lineage>
</organism>
<evidence type="ECO:0000259" key="13">
    <source>
        <dbReference type="Pfam" id="PF00288"/>
    </source>
</evidence>
<keyword evidence="3 11" id="KW-0808">Transferase</keyword>
<evidence type="ECO:0000256" key="12">
    <source>
        <dbReference type="NCBIfam" id="TIGR00131"/>
    </source>
</evidence>
<dbReference type="PRINTS" id="PR00473">
    <property type="entry name" value="GALCTOKINASE"/>
</dbReference>
<keyword evidence="2 11" id="KW-0963">Cytoplasm</keyword>
<dbReference type="InterPro" id="IPR014721">
    <property type="entry name" value="Ribsml_uS5_D2-typ_fold_subgr"/>
</dbReference>
<dbReference type="Pfam" id="PF10509">
    <property type="entry name" value="GalKase_gal_bdg"/>
    <property type="match status" value="1"/>
</dbReference>
<keyword evidence="4 11" id="KW-0479">Metal-binding</keyword>
<keyword evidence="10 11" id="KW-0119">Carbohydrate metabolism</keyword>
<dbReference type="InterPro" id="IPR020568">
    <property type="entry name" value="Ribosomal_Su5_D2-typ_SF"/>
</dbReference>
<keyword evidence="9 11" id="KW-0299">Galactose metabolism</keyword>
<feature type="domain" description="GHMP kinase N-terminal" evidence="13">
    <location>
        <begin position="97"/>
        <end position="186"/>
    </location>
</feature>
<dbReference type="GO" id="GO:0005524">
    <property type="term" value="F:ATP binding"/>
    <property type="evidence" value="ECO:0007669"/>
    <property type="project" value="UniProtKB-UniRule"/>
</dbReference>
<evidence type="ECO:0000256" key="7">
    <source>
        <dbReference type="ARBA" id="ARBA00022840"/>
    </source>
</evidence>
<dbReference type="InterPro" id="IPR022963">
    <property type="entry name" value="Galactokinase_bac"/>
</dbReference>
<dbReference type="SUPFAM" id="SSF55060">
    <property type="entry name" value="GHMP Kinase, C-terminal domain"/>
    <property type="match status" value="1"/>
</dbReference>
<dbReference type="PROSITE" id="PS00627">
    <property type="entry name" value="GHMP_KINASES_ATP"/>
    <property type="match status" value="1"/>
</dbReference>
<comment type="caution">
    <text evidence="16">The sequence shown here is derived from an EMBL/GenBank/DDBJ whole genome shotgun (WGS) entry which is preliminary data.</text>
</comment>
<dbReference type="FunFam" id="3.30.230.10:FF:000017">
    <property type="entry name" value="Galactokinase"/>
    <property type="match status" value="1"/>
</dbReference>
<dbReference type="EC" id="2.7.1.6" evidence="11 12"/>
<evidence type="ECO:0000256" key="11">
    <source>
        <dbReference type="HAMAP-Rule" id="MF_00246"/>
    </source>
</evidence>
<feature type="binding site" evidence="11">
    <location>
        <position position="73"/>
    </location>
    <ligand>
        <name>ATP</name>
        <dbReference type="ChEBI" id="CHEBI:30616"/>
    </ligand>
</feature>
<dbReference type="NCBIfam" id="NF003705">
    <property type="entry name" value="PRK05322.1"/>
    <property type="match status" value="1"/>
</dbReference>
<evidence type="ECO:0000259" key="14">
    <source>
        <dbReference type="Pfam" id="PF08544"/>
    </source>
</evidence>
<evidence type="ECO:0000256" key="8">
    <source>
        <dbReference type="ARBA" id="ARBA00022842"/>
    </source>
</evidence>
<name>A0A7C1FWB3_9CHLR</name>
<dbReference type="InterPro" id="IPR000705">
    <property type="entry name" value="Galactokinase"/>
</dbReference>
<accession>A0A7C1FWB3</accession>
<feature type="binding site" evidence="11">
    <location>
        <position position="167"/>
    </location>
    <ligand>
        <name>Mg(2+)</name>
        <dbReference type="ChEBI" id="CHEBI:18420"/>
    </ligand>
</feature>
<dbReference type="Gene3D" id="3.30.70.890">
    <property type="entry name" value="GHMP kinase, C-terminal domain"/>
    <property type="match status" value="1"/>
</dbReference>
<dbReference type="EMBL" id="DSMG01000210">
    <property type="protein sequence ID" value="HDX33895.1"/>
    <property type="molecule type" value="Genomic_DNA"/>
</dbReference>
<dbReference type="SUPFAM" id="SSF54211">
    <property type="entry name" value="Ribosomal protein S5 domain 2-like"/>
    <property type="match status" value="1"/>
</dbReference>
<dbReference type="InterPro" id="IPR019539">
    <property type="entry name" value="GalKase_N"/>
</dbReference>
<keyword evidence="7 11" id="KW-0067">ATP-binding</keyword>
<dbReference type="NCBIfam" id="TIGR00131">
    <property type="entry name" value="gal_kin"/>
    <property type="match status" value="1"/>
</dbReference>
<dbReference type="Pfam" id="PF08544">
    <property type="entry name" value="GHMP_kinases_C"/>
    <property type="match status" value="1"/>
</dbReference>
<dbReference type="GO" id="GO:0005829">
    <property type="term" value="C:cytosol"/>
    <property type="evidence" value="ECO:0007669"/>
    <property type="project" value="TreeGrafter"/>
</dbReference>
<proteinExistence type="inferred from homology"/>
<evidence type="ECO:0000313" key="16">
    <source>
        <dbReference type="EMBL" id="HDX33895.1"/>
    </source>
</evidence>
<dbReference type="AlphaFoldDB" id="A0A7C1FWB3"/>
<sequence length="393" mass="42765">MSPSIDERTQTLIDEFQKHFGVAPQYISRGPGRVNLIGEHTDYNDGFVLPVALKRDVRFVLRPRADRQVRVYSLEFGEEGSFDLDALHFDPNRLWLNYIQGMAWSLEQEGVRLIGIDAVVSGNVPRGSGLSSSAALEIAAAHAFLIASGQSAALSGPRIAQLAQRAENQFVGVNCGIMDQFISELGRANHALLIDCRSLDYQLVPMPEAVSLVIGNTRASRSLASSAYNERRAQCEEGVRLLRQVLPDIRALRDVSLEQLEAHRNLLSETVYRRCRHVVSENERVLHCVAALQQGNLAEAGGLMNASHESLRNDYEVSSPALDAMVEAMRSAEGCYGARLTGAGFGGCAVALVQAGCEQAVADAIFAHYPKATGIWPEVYTTQAADGASAERL</sequence>
<feature type="domain" description="GHMP kinase C-terminal" evidence="14">
    <location>
        <begin position="289"/>
        <end position="370"/>
    </location>
</feature>